<dbReference type="OrthoDB" id="10365302at2759"/>
<organism evidence="2 3">
    <name type="scientific">Trema orientale</name>
    <name type="common">Charcoal tree</name>
    <name type="synonym">Celtis orientalis</name>
    <dbReference type="NCBI Taxonomy" id="63057"/>
    <lineage>
        <taxon>Eukaryota</taxon>
        <taxon>Viridiplantae</taxon>
        <taxon>Streptophyta</taxon>
        <taxon>Embryophyta</taxon>
        <taxon>Tracheophyta</taxon>
        <taxon>Spermatophyta</taxon>
        <taxon>Magnoliopsida</taxon>
        <taxon>eudicotyledons</taxon>
        <taxon>Gunneridae</taxon>
        <taxon>Pentapetalae</taxon>
        <taxon>rosids</taxon>
        <taxon>fabids</taxon>
        <taxon>Rosales</taxon>
        <taxon>Cannabaceae</taxon>
        <taxon>Trema</taxon>
    </lineage>
</organism>
<gene>
    <name evidence="2" type="ORF">TorRG33x02_197820</name>
</gene>
<feature type="transmembrane region" description="Helical" evidence="1">
    <location>
        <begin position="23"/>
        <end position="43"/>
    </location>
</feature>
<feature type="transmembrane region" description="Helical" evidence="1">
    <location>
        <begin position="55"/>
        <end position="74"/>
    </location>
</feature>
<dbReference type="EMBL" id="JXTC01000162">
    <property type="protein sequence ID" value="PON84449.1"/>
    <property type="molecule type" value="Genomic_DNA"/>
</dbReference>
<keyword evidence="1" id="KW-1133">Transmembrane helix</keyword>
<accession>A0A2P5EFX3</accession>
<keyword evidence="1" id="KW-0472">Membrane</keyword>
<dbReference type="AlphaFoldDB" id="A0A2P5EFX3"/>
<keyword evidence="3" id="KW-1185">Reference proteome</keyword>
<evidence type="ECO:0000256" key="1">
    <source>
        <dbReference type="SAM" id="Phobius"/>
    </source>
</evidence>
<protein>
    <submittedName>
        <fullName evidence="2">Uncharacterized protein</fullName>
    </submittedName>
</protein>
<keyword evidence="1" id="KW-0812">Transmembrane</keyword>
<proteinExistence type="predicted"/>
<name>A0A2P5EFX3_TREOI</name>
<evidence type="ECO:0000313" key="3">
    <source>
        <dbReference type="Proteomes" id="UP000237000"/>
    </source>
</evidence>
<reference evidence="3" key="1">
    <citation type="submission" date="2016-06" db="EMBL/GenBank/DDBJ databases">
        <title>Parallel loss of symbiosis genes in relatives of nitrogen-fixing non-legume Parasponia.</title>
        <authorList>
            <person name="Van Velzen R."/>
            <person name="Holmer R."/>
            <person name="Bu F."/>
            <person name="Rutten L."/>
            <person name="Van Zeijl A."/>
            <person name="Liu W."/>
            <person name="Santuari L."/>
            <person name="Cao Q."/>
            <person name="Sharma T."/>
            <person name="Shen D."/>
            <person name="Roswanjaya Y."/>
            <person name="Wardhani T."/>
            <person name="Kalhor M.S."/>
            <person name="Jansen J."/>
            <person name="Van den Hoogen J."/>
            <person name="Gungor B."/>
            <person name="Hartog M."/>
            <person name="Hontelez J."/>
            <person name="Verver J."/>
            <person name="Yang W.-C."/>
            <person name="Schijlen E."/>
            <person name="Repin R."/>
            <person name="Schilthuizen M."/>
            <person name="Schranz E."/>
            <person name="Heidstra R."/>
            <person name="Miyata K."/>
            <person name="Fedorova E."/>
            <person name="Kohlen W."/>
            <person name="Bisseling T."/>
            <person name="Smit S."/>
            <person name="Geurts R."/>
        </authorList>
    </citation>
    <scope>NUCLEOTIDE SEQUENCE [LARGE SCALE GENOMIC DNA]</scope>
    <source>
        <strain evidence="3">cv. RG33-2</strain>
    </source>
</reference>
<sequence>MSFDIVSIVVHGLTLEVEIGIEAGYLLLKIKLPLLLLVLLLLVKQNQRSENIPKRVVPETLLTITITIIFFLVFSSPLFRVAVQTQLVHFGEQAIKMGEIVLVKKWV</sequence>
<dbReference type="InParanoid" id="A0A2P5EFX3"/>
<comment type="caution">
    <text evidence="2">The sequence shown here is derived from an EMBL/GenBank/DDBJ whole genome shotgun (WGS) entry which is preliminary data.</text>
</comment>
<dbReference type="Proteomes" id="UP000237000">
    <property type="component" value="Unassembled WGS sequence"/>
</dbReference>
<evidence type="ECO:0000313" key="2">
    <source>
        <dbReference type="EMBL" id="PON84449.1"/>
    </source>
</evidence>